<protein>
    <submittedName>
        <fullName evidence="5">GntR family transcriptional regulator</fullName>
    </submittedName>
</protein>
<dbReference type="Pfam" id="PF00392">
    <property type="entry name" value="GntR"/>
    <property type="match status" value="1"/>
</dbReference>
<dbReference type="SMART" id="SM00345">
    <property type="entry name" value="HTH_GNTR"/>
    <property type="match status" value="1"/>
</dbReference>
<dbReference type="InterPro" id="IPR036390">
    <property type="entry name" value="WH_DNA-bd_sf"/>
</dbReference>
<keyword evidence="3" id="KW-0804">Transcription</keyword>
<dbReference type="SMART" id="SM00895">
    <property type="entry name" value="FCD"/>
    <property type="match status" value="1"/>
</dbReference>
<evidence type="ECO:0000256" key="1">
    <source>
        <dbReference type="ARBA" id="ARBA00023015"/>
    </source>
</evidence>
<evidence type="ECO:0000313" key="5">
    <source>
        <dbReference type="EMBL" id="ROP91231.1"/>
    </source>
</evidence>
<evidence type="ECO:0000256" key="3">
    <source>
        <dbReference type="ARBA" id="ARBA00023163"/>
    </source>
</evidence>
<name>A0A3N1LDR4_9PROT</name>
<dbReference type="SUPFAM" id="SSF46785">
    <property type="entry name" value="Winged helix' DNA-binding domain"/>
    <property type="match status" value="1"/>
</dbReference>
<organism evidence="5 6">
    <name type="scientific">Stella humosa</name>
    <dbReference type="NCBI Taxonomy" id="94"/>
    <lineage>
        <taxon>Bacteria</taxon>
        <taxon>Pseudomonadati</taxon>
        <taxon>Pseudomonadota</taxon>
        <taxon>Alphaproteobacteria</taxon>
        <taxon>Rhodospirillales</taxon>
        <taxon>Stellaceae</taxon>
        <taxon>Stella</taxon>
    </lineage>
</organism>
<dbReference type="PRINTS" id="PR00035">
    <property type="entry name" value="HTHGNTR"/>
</dbReference>
<dbReference type="InterPro" id="IPR036388">
    <property type="entry name" value="WH-like_DNA-bd_sf"/>
</dbReference>
<accession>A0A3N1LDR4</accession>
<dbReference type="SUPFAM" id="SSF48008">
    <property type="entry name" value="GntR ligand-binding domain-like"/>
    <property type="match status" value="1"/>
</dbReference>
<dbReference type="AlphaFoldDB" id="A0A3N1LDR4"/>
<dbReference type="Gene3D" id="1.10.10.10">
    <property type="entry name" value="Winged helix-like DNA-binding domain superfamily/Winged helix DNA-binding domain"/>
    <property type="match status" value="1"/>
</dbReference>
<dbReference type="OrthoDB" id="9812290at2"/>
<keyword evidence="2" id="KW-0238">DNA-binding</keyword>
<dbReference type="Pfam" id="PF07729">
    <property type="entry name" value="FCD"/>
    <property type="match status" value="1"/>
</dbReference>
<reference evidence="5 6" key="1">
    <citation type="submission" date="2018-11" db="EMBL/GenBank/DDBJ databases">
        <title>Genomic Encyclopedia of Type Strains, Phase IV (KMG-IV): sequencing the most valuable type-strain genomes for metagenomic binning, comparative biology and taxonomic classification.</title>
        <authorList>
            <person name="Goeker M."/>
        </authorList>
    </citation>
    <scope>NUCLEOTIDE SEQUENCE [LARGE SCALE GENOMIC DNA]</scope>
    <source>
        <strain evidence="5 6">DSM 5900</strain>
    </source>
</reference>
<dbReference type="InterPro" id="IPR011711">
    <property type="entry name" value="GntR_C"/>
</dbReference>
<evidence type="ECO:0000259" key="4">
    <source>
        <dbReference type="PROSITE" id="PS50949"/>
    </source>
</evidence>
<feature type="domain" description="HTH gntR-type" evidence="4">
    <location>
        <begin position="10"/>
        <end position="77"/>
    </location>
</feature>
<dbReference type="GO" id="GO:0003700">
    <property type="term" value="F:DNA-binding transcription factor activity"/>
    <property type="evidence" value="ECO:0007669"/>
    <property type="project" value="InterPro"/>
</dbReference>
<dbReference type="GO" id="GO:0003677">
    <property type="term" value="F:DNA binding"/>
    <property type="evidence" value="ECO:0007669"/>
    <property type="project" value="UniProtKB-KW"/>
</dbReference>
<dbReference type="CDD" id="cd07377">
    <property type="entry name" value="WHTH_GntR"/>
    <property type="match status" value="1"/>
</dbReference>
<dbReference type="InterPro" id="IPR008920">
    <property type="entry name" value="TF_FadR/GntR_C"/>
</dbReference>
<keyword evidence="6" id="KW-1185">Reference proteome</keyword>
<sequence>MTDMEDGGAGSAPHRLYAELRDRILDGTLAGGMPLRQEELAARHGVSRSPVREALRRLEADGLVTYQANRGAVVSQVSLADALEMLDIRIALECRALRLAVPAMTDPDFARIEAVLDAYGAATDVAELARLNRDFHLALYAPADRPRLLALIQDNIDNAHRFARVQVSNATGRDRPHREHRDIFRACRAGDIDAAVQLLDAHIAYSQKALVATVRRGGHGS</sequence>
<dbReference type="RefSeq" id="WP_123690948.1">
    <property type="nucleotide sequence ID" value="NZ_AP019700.1"/>
</dbReference>
<evidence type="ECO:0000313" key="6">
    <source>
        <dbReference type="Proteomes" id="UP000278222"/>
    </source>
</evidence>
<dbReference type="EMBL" id="RJKX01000014">
    <property type="protein sequence ID" value="ROP91231.1"/>
    <property type="molecule type" value="Genomic_DNA"/>
</dbReference>
<keyword evidence="1" id="KW-0805">Transcription regulation</keyword>
<dbReference type="InterPro" id="IPR000524">
    <property type="entry name" value="Tscrpt_reg_HTH_GntR"/>
</dbReference>
<dbReference type="Gene3D" id="1.20.120.530">
    <property type="entry name" value="GntR ligand-binding domain-like"/>
    <property type="match status" value="1"/>
</dbReference>
<gene>
    <name evidence="5" type="ORF">EDC65_3096</name>
</gene>
<dbReference type="PANTHER" id="PTHR43537">
    <property type="entry name" value="TRANSCRIPTIONAL REGULATOR, GNTR FAMILY"/>
    <property type="match status" value="1"/>
</dbReference>
<dbReference type="PANTHER" id="PTHR43537:SF41">
    <property type="entry name" value="TRANSCRIPTIONAL REGULATORY PROTEIN"/>
    <property type="match status" value="1"/>
</dbReference>
<proteinExistence type="predicted"/>
<evidence type="ECO:0000256" key="2">
    <source>
        <dbReference type="ARBA" id="ARBA00023125"/>
    </source>
</evidence>
<comment type="caution">
    <text evidence="5">The sequence shown here is derived from an EMBL/GenBank/DDBJ whole genome shotgun (WGS) entry which is preliminary data.</text>
</comment>
<dbReference type="PROSITE" id="PS50949">
    <property type="entry name" value="HTH_GNTR"/>
    <property type="match status" value="1"/>
</dbReference>
<dbReference type="Proteomes" id="UP000278222">
    <property type="component" value="Unassembled WGS sequence"/>
</dbReference>